<keyword evidence="2" id="KW-1185">Reference proteome</keyword>
<comment type="caution">
    <text evidence="1">The sequence shown here is derived from an EMBL/GenBank/DDBJ whole genome shotgun (WGS) entry which is preliminary data.</text>
</comment>
<name>W7QX38_9ALTE</name>
<dbReference type="RefSeq" id="WP_035014693.1">
    <property type="nucleotide sequence ID" value="NZ_ARZY01000018.1"/>
</dbReference>
<organism evidence="1 2">
    <name type="scientific">Catenovulum agarivorans DS-2</name>
    <dbReference type="NCBI Taxonomy" id="1328313"/>
    <lineage>
        <taxon>Bacteria</taxon>
        <taxon>Pseudomonadati</taxon>
        <taxon>Pseudomonadota</taxon>
        <taxon>Gammaproteobacteria</taxon>
        <taxon>Alteromonadales</taxon>
        <taxon>Alteromonadaceae</taxon>
        <taxon>Catenovulum</taxon>
    </lineage>
</organism>
<evidence type="ECO:0000313" key="1">
    <source>
        <dbReference type="EMBL" id="EWH09845.1"/>
    </source>
</evidence>
<proteinExistence type="predicted"/>
<dbReference type="EMBL" id="ARZY01000018">
    <property type="protein sequence ID" value="EWH09845.1"/>
    <property type="molecule type" value="Genomic_DNA"/>
</dbReference>
<sequence>MTNLLKNLLPQQGEILTIKELLKHFEDNNIVVYKKKGHEVVFDDSFRKDLESLLESQCITNLQGQASMQEIGLRIGVKGSLVIEDNTQVQIN</sequence>
<evidence type="ECO:0000313" key="2">
    <source>
        <dbReference type="Proteomes" id="UP000019276"/>
    </source>
</evidence>
<accession>W7QX38</accession>
<dbReference type="STRING" id="1328313.DS2_10357"/>
<dbReference type="AlphaFoldDB" id="W7QX38"/>
<protein>
    <submittedName>
        <fullName evidence="1">Uncharacterized protein</fullName>
    </submittedName>
</protein>
<reference evidence="1 2" key="1">
    <citation type="journal article" date="2014" name="Genome Announc.">
        <title>Draft Genome Sequence of the Agar-Degrading Bacterium Catenovulum sp. Strain DS-2, Isolated from Intestines of Haliotis diversicolor.</title>
        <authorList>
            <person name="Shan D."/>
            <person name="Li X."/>
            <person name="Gu Z."/>
            <person name="Wei G."/>
            <person name="Gao Z."/>
            <person name="Shao Z."/>
        </authorList>
    </citation>
    <scope>NUCLEOTIDE SEQUENCE [LARGE SCALE GENOMIC DNA]</scope>
    <source>
        <strain evidence="1 2">DS-2</strain>
    </source>
</reference>
<gene>
    <name evidence="1" type="ORF">DS2_10357</name>
</gene>
<dbReference type="Proteomes" id="UP000019276">
    <property type="component" value="Unassembled WGS sequence"/>
</dbReference>